<feature type="transmembrane region" description="Helical" evidence="1">
    <location>
        <begin position="5"/>
        <end position="23"/>
    </location>
</feature>
<keyword evidence="1" id="KW-0472">Membrane</keyword>
<keyword evidence="3" id="KW-1185">Reference proteome</keyword>
<dbReference type="Proteomes" id="UP001595445">
    <property type="component" value="Unassembled WGS sequence"/>
</dbReference>
<feature type="transmembrane region" description="Helical" evidence="1">
    <location>
        <begin position="35"/>
        <end position="54"/>
    </location>
</feature>
<proteinExistence type="predicted"/>
<evidence type="ECO:0000313" key="3">
    <source>
        <dbReference type="Proteomes" id="UP001595445"/>
    </source>
</evidence>
<evidence type="ECO:0000313" key="2">
    <source>
        <dbReference type="EMBL" id="MFC3084867.1"/>
    </source>
</evidence>
<sequence length="189" mass="21286">MKGVSFGLVIVAFLGLILIIVSNSSMSYNGFDVDVVLSMVGSVLFVGTITGYIFENRTKEKLFGEIFERINKDLSIRNAGIESCFEASTDISYRDEIKHAREITTLFTYADGFLKRHMEELLDAATRGAILKFIFVRQDSQIISAMEGLGWAKTSISANYESLKVFEKRFEGKNVSFHYVDAIPRLQTH</sequence>
<comment type="caution">
    <text evidence="2">The sequence shown here is derived from an EMBL/GenBank/DDBJ whole genome shotgun (WGS) entry which is preliminary data.</text>
</comment>
<name>A0ABV7DQS6_9RHOB</name>
<accession>A0ABV7DQS6</accession>
<reference evidence="3" key="1">
    <citation type="journal article" date="2019" name="Int. J. Syst. Evol. Microbiol.">
        <title>The Global Catalogue of Microorganisms (GCM) 10K type strain sequencing project: providing services to taxonomists for standard genome sequencing and annotation.</title>
        <authorList>
            <consortium name="The Broad Institute Genomics Platform"/>
            <consortium name="The Broad Institute Genome Sequencing Center for Infectious Disease"/>
            <person name="Wu L."/>
            <person name="Ma J."/>
        </authorList>
    </citation>
    <scope>NUCLEOTIDE SEQUENCE [LARGE SCALE GENOMIC DNA]</scope>
    <source>
        <strain evidence="3">KCTC 62102</strain>
    </source>
</reference>
<organism evidence="2 3">
    <name type="scientific">Tabrizicola soli</name>
    <dbReference type="NCBI Taxonomy" id="2185115"/>
    <lineage>
        <taxon>Bacteria</taxon>
        <taxon>Pseudomonadati</taxon>
        <taxon>Pseudomonadota</taxon>
        <taxon>Alphaproteobacteria</taxon>
        <taxon>Rhodobacterales</taxon>
        <taxon>Paracoccaceae</taxon>
        <taxon>Tabrizicola</taxon>
    </lineage>
</organism>
<dbReference type="RefSeq" id="WP_197642666.1">
    <property type="nucleotide sequence ID" value="NZ_JAEACP010000005.1"/>
</dbReference>
<dbReference type="EMBL" id="JBHRSM010000001">
    <property type="protein sequence ID" value="MFC3084867.1"/>
    <property type="molecule type" value="Genomic_DNA"/>
</dbReference>
<gene>
    <name evidence="2" type="ORF">ACFOD6_02285</name>
</gene>
<evidence type="ECO:0000256" key="1">
    <source>
        <dbReference type="SAM" id="Phobius"/>
    </source>
</evidence>
<keyword evidence="1" id="KW-1133">Transmembrane helix</keyword>
<protein>
    <submittedName>
        <fullName evidence="2">Uncharacterized protein</fullName>
    </submittedName>
</protein>
<keyword evidence="1" id="KW-0812">Transmembrane</keyword>